<evidence type="ECO:0000313" key="1">
    <source>
        <dbReference type="EMBL" id="KGR88541.1"/>
    </source>
</evidence>
<dbReference type="OrthoDB" id="2417886at2"/>
<keyword evidence="2" id="KW-1185">Reference proteome</keyword>
<dbReference type="InterPro" id="IPR009920">
    <property type="entry name" value="HEPPP_synth_su1"/>
</dbReference>
<dbReference type="RefSeq" id="WP_036179927.1">
    <property type="nucleotide sequence ID" value="NZ_AVCZ01000061.1"/>
</dbReference>
<evidence type="ECO:0008006" key="3">
    <source>
        <dbReference type="Google" id="ProtNLM"/>
    </source>
</evidence>
<comment type="caution">
    <text evidence="1">The sequence shown here is derived from an EMBL/GenBank/DDBJ whole genome shotgun (WGS) entry which is preliminary data.</text>
</comment>
<reference evidence="1 2" key="1">
    <citation type="submission" date="2014-02" db="EMBL/GenBank/DDBJ databases">
        <title>Draft genome sequence of Lysinibacillus massiliensis CCUG 49529.</title>
        <authorList>
            <person name="Zhang F."/>
            <person name="Wang G."/>
            <person name="Zhang L."/>
        </authorList>
    </citation>
    <scope>NUCLEOTIDE SEQUENCE [LARGE SCALE GENOMIC DNA]</scope>
    <source>
        <strain evidence="1 2">CCUG 49529</strain>
    </source>
</reference>
<dbReference type="AlphaFoldDB" id="A0A0A3IV02"/>
<dbReference type="GO" id="GO:0009234">
    <property type="term" value="P:menaquinone biosynthetic process"/>
    <property type="evidence" value="ECO:0007669"/>
    <property type="project" value="InterPro"/>
</dbReference>
<proteinExistence type="predicted"/>
<dbReference type="EMBL" id="JPVQ01000061">
    <property type="protein sequence ID" value="KGR88541.1"/>
    <property type="molecule type" value="Genomic_DNA"/>
</dbReference>
<gene>
    <name evidence="1" type="ORF">CD30_18265</name>
</gene>
<organism evidence="1 2">
    <name type="scientific">Ureibacillus massiliensis 4400831 = CIP 108448 = CCUG 49529</name>
    <dbReference type="NCBI Taxonomy" id="1211035"/>
    <lineage>
        <taxon>Bacteria</taxon>
        <taxon>Bacillati</taxon>
        <taxon>Bacillota</taxon>
        <taxon>Bacilli</taxon>
        <taxon>Bacillales</taxon>
        <taxon>Caryophanaceae</taxon>
        <taxon>Ureibacillus</taxon>
    </lineage>
</organism>
<dbReference type="Gene3D" id="1.20.120.1450">
    <property type="match status" value="1"/>
</dbReference>
<dbReference type="Pfam" id="PF07307">
    <property type="entry name" value="HEPPP_synt_1"/>
    <property type="match status" value="1"/>
</dbReference>
<evidence type="ECO:0000313" key="2">
    <source>
        <dbReference type="Proteomes" id="UP000030595"/>
    </source>
</evidence>
<dbReference type="Proteomes" id="UP000030595">
    <property type="component" value="Unassembled WGS sequence"/>
</dbReference>
<dbReference type="eggNOG" id="ENOG50331ZX">
    <property type="taxonomic scope" value="Bacteria"/>
</dbReference>
<accession>A0A0A3IV02</accession>
<protein>
    <recommendedName>
        <fullName evidence="3">Heptaprenyl diphosphate synthase</fullName>
    </recommendedName>
</protein>
<sequence length="249" mass="29033">MDATYIQNSIEQLKLNIYNQLHHSTLLKYTGEPVLNNHQLFYLLLPFLNGENWDENLNISAVTIGMVHASLSEHDKIHEQNATSKEQQLTVLSGDFYSGRYYQLLANTGNIFLIRKISEGIVNRCEQQMKVYEPNKLTINEWLNSLLTIETELIKKYYSFYHFEKYNTIMTKSLLLLRLNEELINYQNGNVTAFIKNMMGSLNKFETVDSVINQEVETLIESLNEYLQTSSVLKDELKLYIKKQIAVCR</sequence>
<name>A0A0A3IV02_9BACL</name>